<dbReference type="Gene3D" id="3.40.50.12780">
    <property type="entry name" value="N-terminal domain of ligase-like"/>
    <property type="match status" value="1"/>
</dbReference>
<name>A0A0C5V621_9GAMM</name>
<evidence type="ECO:0000259" key="3">
    <source>
        <dbReference type="Pfam" id="PF00501"/>
    </source>
</evidence>
<organism evidence="5 6">
    <name type="scientific">Gynuella sunshinyii YC6258</name>
    <dbReference type="NCBI Taxonomy" id="1445510"/>
    <lineage>
        <taxon>Bacteria</taxon>
        <taxon>Pseudomonadati</taxon>
        <taxon>Pseudomonadota</taxon>
        <taxon>Gammaproteobacteria</taxon>
        <taxon>Oceanospirillales</taxon>
        <taxon>Saccharospirillaceae</taxon>
        <taxon>Gynuella</taxon>
    </lineage>
</organism>
<comment type="similarity">
    <text evidence="1">Belongs to the ATP-dependent AMP-binding enzyme family.</text>
</comment>
<dbReference type="PANTHER" id="PTHR43201">
    <property type="entry name" value="ACYL-COA SYNTHETASE"/>
    <property type="match status" value="1"/>
</dbReference>
<proteinExistence type="inferred from homology"/>
<protein>
    <submittedName>
        <fullName evidence="5">Acyl-CoA synthetase (AMP-forming)/AMP-acid ligase II</fullName>
        <ecNumber evidence="5">6.2.1.3</ecNumber>
    </submittedName>
</protein>
<evidence type="ECO:0000256" key="2">
    <source>
        <dbReference type="ARBA" id="ARBA00022598"/>
    </source>
</evidence>
<dbReference type="OrthoDB" id="9803968at2"/>
<keyword evidence="6" id="KW-1185">Reference proteome</keyword>
<dbReference type="InterPro" id="IPR042099">
    <property type="entry name" value="ANL_N_sf"/>
</dbReference>
<feature type="domain" description="AMP-dependent synthetase/ligase" evidence="3">
    <location>
        <begin position="13"/>
        <end position="358"/>
    </location>
</feature>
<keyword evidence="2 5" id="KW-0436">Ligase</keyword>
<accession>A0A0C5V621</accession>
<gene>
    <name evidence="5" type="ORF">YC6258_02867</name>
</gene>
<reference evidence="5 6" key="1">
    <citation type="submission" date="2014-01" db="EMBL/GenBank/DDBJ databases">
        <title>Full genme sequencing of cellulolytic bacterium Gynuella sunshinyii YC6258T gen. nov., sp. nov.</title>
        <authorList>
            <person name="Khan H."/>
            <person name="Chung E.J."/>
            <person name="Chung Y.R."/>
        </authorList>
    </citation>
    <scope>NUCLEOTIDE SEQUENCE [LARGE SCALE GENOMIC DNA]</scope>
    <source>
        <strain evidence="5 6">YC6258</strain>
    </source>
</reference>
<dbReference type="SUPFAM" id="SSF56801">
    <property type="entry name" value="Acetyl-CoA synthetase-like"/>
    <property type="match status" value="1"/>
</dbReference>
<dbReference type="AlphaFoldDB" id="A0A0C5V621"/>
<evidence type="ECO:0000259" key="4">
    <source>
        <dbReference type="Pfam" id="PF13193"/>
    </source>
</evidence>
<feature type="domain" description="AMP-binding enzyme C-terminal" evidence="4">
    <location>
        <begin position="409"/>
        <end position="484"/>
    </location>
</feature>
<dbReference type="EMBL" id="CP007142">
    <property type="protein sequence ID" value="AJQ94905.1"/>
    <property type="molecule type" value="Genomic_DNA"/>
</dbReference>
<dbReference type="InterPro" id="IPR045851">
    <property type="entry name" value="AMP-bd_C_sf"/>
</dbReference>
<dbReference type="STRING" id="1445510.YC6258_02867"/>
<dbReference type="Gene3D" id="3.30.300.30">
    <property type="match status" value="1"/>
</dbReference>
<evidence type="ECO:0000256" key="1">
    <source>
        <dbReference type="ARBA" id="ARBA00006432"/>
    </source>
</evidence>
<dbReference type="Pfam" id="PF13193">
    <property type="entry name" value="AMP-binding_C"/>
    <property type="match status" value="1"/>
</dbReference>
<dbReference type="InterPro" id="IPR025110">
    <property type="entry name" value="AMP-bd_C"/>
</dbReference>
<dbReference type="Proteomes" id="UP000032266">
    <property type="component" value="Chromosome"/>
</dbReference>
<dbReference type="GO" id="GO:0004467">
    <property type="term" value="F:long-chain fatty acid-CoA ligase activity"/>
    <property type="evidence" value="ECO:0007669"/>
    <property type="project" value="UniProtKB-EC"/>
</dbReference>
<dbReference type="PANTHER" id="PTHR43201:SF5">
    <property type="entry name" value="MEDIUM-CHAIN ACYL-COA LIGASE ACSF2, MITOCHONDRIAL"/>
    <property type="match status" value="1"/>
</dbReference>
<dbReference type="PATRIC" id="fig|1445510.3.peg.2837"/>
<dbReference type="GO" id="GO:0031956">
    <property type="term" value="F:medium-chain fatty acid-CoA ligase activity"/>
    <property type="evidence" value="ECO:0007669"/>
    <property type="project" value="TreeGrafter"/>
</dbReference>
<dbReference type="InterPro" id="IPR020845">
    <property type="entry name" value="AMP-binding_CS"/>
</dbReference>
<dbReference type="EC" id="6.2.1.3" evidence="5"/>
<dbReference type="KEGG" id="gsn:YC6258_02867"/>
<dbReference type="InterPro" id="IPR000873">
    <property type="entry name" value="AMP-dep_synth/lig_dom"/>
</dbReference>
<evidence type="ECO:0000313" key="5">
    <source>
        <dbReference type="EMBL" id="AJQ94905.1"/>
    </source>
</evidence>
<dbReference type="PROSITE" id="PS00455">
    <property type="entry name" value="AMP_BINDING"/>
    <property type="match status" value="1"/>
</dbReference>
<evidence type="ECO:0000313" key="6">
    <source>
        <dbReference type="Proteomes" id="UP000032266"/>
    </source>
</evidence>
<dbReference type="RefSeq" id="WP_044617337.1">
    <property type="nucleotide sequence ID" value="NZ_CP007142.1"/>
</dbReference>
<dbReference type="Pfam" id="PF00501">
    <property type="entry name" value="AMP-binding"/>
    <property type="match status" value="1"/>
</dbReference>
<sequence>MFIAPADSIALFAKAKPEKIAARDLVTGESWNYVEFDDAIGRLASYLLEVGGRPGDRVVVASRNSVRMVMLHLACSRAGLVFAPLNWRLSVAEITVLLELAEPWMLLADPASEALFAGREDVQYLHEFVMTSADSKPLQQTARDMNRPSLLLFTSGTTSKPKGVLLTEKNLVMTGINFGMLTAVGDSSCFLCEAPMFHVIGIVTNIRSVIQQGGTIVVSDGFKPVRTLEWFADPDLGITHYIGVPQMVESFRQQPEFTPTALKSLTALVTGGAPHKRSDILAWLEDGIPVVSGFGMSEAGTIFGMPPDLSVIRKKAGSIGLTVPWLDVQIMDGNGQPCAVNQEGELWIRGENVMPYYYNNPEATSAAITEDGWFRTGDIVRCDEDGFFWAMDRKKDMYISGGENIYPAEIEAVLIEYPDIREVAVFGIPDEKWGEVGCVVAVPVNPDEFDENKMLEFLSTRLARYKIPKKVIVAEQLPRTSTGKLQKAILKSDIASIDQHMTGY</sequence>
<dbReference type="HOGENOM" id="CLU_000022_59_0_6"/>
<dbReference type="FunFam" id="3.30.300.30:FF:000008">
    <property type="entry name" value="2,3-dihydroxybenzoate-AMP ligase"/>
    <property type="match status" value="1"/>
</dbReference>